<gene>
    <name evidence="1" type="ordered locus">Snov_2153</name>
</gene>
<evidence type="ECO:0000313" key="1">
    <source>
        <dbReference type="EMBL" id="ADH89449.1"/>
    </source>
</evidence>
<dbReference type="STRING" id="639283.Snov_2153"/>
<dbReference type="KEGG" id="sno:Snov_2153"/>
<dbReference type="EMBL" id="CP002026">
    <property type="protein sequence ID" value="ADH89449.1"/>
    <property type="molecule type" value="Genomic_DNA"/>
</dbReference>
<sequence length="276" mass="30513">MRGYFALVEPVQFRLKKADRLRRAGMAGIGGLPVATLRLGEPDTPLDRQMVENHRHFISKFMRHAADGPAPSPWRGTASVIDLDRFTDADAYIRTIKKATSRGITRELKGARELGYRCGTFDRLAHGDDLYDIETSKLFRTGGPVLKAVGRRLGLGDAGVGHDPWLGSPSPLYWTQDWGVFIPDAAAGRERLVGSVVLRRIGNSARMVAIMAHAEHLSAGALKLLFVEIVCRLLARDEPATQGVRYVMGGAMEHGKLGLLDWKLRLQFQPHLIAEQ</sequence>
<name>D7A191_ANCN5</name>
<accession>D7A191</accession>
<proteinExistence type="predicted"/>
<reference evidence="1 2" key="1">
    <citation type="journal article" date="2012" name="Stand. Genomic Sci.">
        <title>Complete genome sequence of the facultatively chemolithoautotrophic and methylotrophic alpha Proteobacterium Starkeya novella type strain (ATCC 8093(T)).</title>
        <authorList>
            <person name="Kappler U."/>
            <person name="Davenport K."/>
            <person name="Beatson S."/>
            <person name="Lucas S."/>
            <person name="Lapidus A."/>
            <person name="Copeland A."/>
            <person name="Berry K.W."/>
            <person name="Glavina Del Rio T."/>
            <person name="Hammon N."/>
            <person name="Dalin E."/>
            <person name="Tice H."/>
            <person name="Pitluck S."/>
            <person name="Richardson P."/>
            <person name="Bruce D."/>
            <person name="Goodwin L.A."/>
            <person name="Han C."/>
            <person name="Tapia R."/>
            <person name="Detter J.C."/>
            <person name="Chang Y.J."/>
            <person name="Jeffries C.D."/>
            <person name="Land M."/>
            <person name="Hauser L."/>
            <person name="Kyrpides N.C."/>
            <person name="Goker M."/>
            <person name="Ivanova N."/>
            <person name="Klenk H.P."/>
            <person name="Woyke T."/>
        </authorList>
    </citation>
    <scope>NUCLEOTIDE SEQUENCE [LARGE SCALE GENOMIC DNA]</scope>
    <source>
        <strain evidence="2">ATCC 8093 / DSM 506 / JCM 20403 / CCM 1077 / IAM 12100 / NBRC 12443 / NCIMB 10456</strain>
    </source>
</reference>
<dbReference type="HOGENOM" id="CLU_1008010_0_0_5"/>
<dbReference type="eggNOG" id="ENOG5030JQ1">
    <property type="taxonomic scope" value="Bacteria"/>
</dbReference>
<organism evidence="1 2">
    <name type="scientific">Ancylobacter novellus (strain ATCC 8093 / DSM 506 / JCM 20403 / CCM 1077 / IAM 12100 / NBRC 12443 / NCIMB 10456)</name>
    <name type="common">Starkeya novella</name>
    <dbReference type="NCBI Taxonomy" id="639283"/>
    <lineage>
        <taxon>Bacteria</taxon>
        <taxon>Pseudomonadati</taxon>
        <taxon>Pseudomonadota</taxon>
        <taxon>Alphaproteobacteria</taxon>
        <taxon>Hyphomicrobiales</taxon>
        <taxon>Xanthobacteraceae</taxon>
        <taxon>Ancylobacter</taxon>
    </lineage>
</organism>
<protein>
    <submittedName>
        <fullName evidence="1">Uncharacterized protein</fullName>
    </submittedName>
</protein>
<dbReference type="AlphaFoldDB" id="D7A191"/>
<keyword evidence="2" id="KW-1185">Reference proteome</keyword>
<dbReference type="Proteomes" id="UP000006633">
    <property type="component" value="Chromosome"/>
</dbReference>
<evidence type="ECO:0000313" key="2">
    <source>
        <dbReference type="Proteomes" id="UP000006633"/>
    </source>
</evidence>